<dbReference type="Pfam" id="PF05996">
    <property type="entry name" value="Fe_bilin_red"/>
    <property type="match status" value="2"/>
</dbReference>
<dbReference type="OrthoDB" id="496703at2759"/>
<name>A0A834YUV9_TETSI</name>
<dbReference type="OMA" id="WTEEYIH"/>
<evidence type="ECO:0008006" key="5">
    <source>
        <dbReference type="Google" id="ProtNLM"/>
    </source>
</evidence>
<evidence type="ECO:0000256" key="2">
    <source>
        <dbReference type="ARBA" id="ARBA00023002"/>
    </source>
</evidence>
<proteinExistence type="inferred from homology"/>
<comment type="caution">
    <text evidence="3">The sequence shown here is derived from an EMBL/GenBank/DDBJ whole genome shotgun (WGS) entry which is preliminary data.</text>
</comment>
<accession>A0A834YUV9</accession>
<sequence length="406" mass="46512">MESSLQRFSSLGSRIKPPLRTRRPSMKVSAFSYQKFVRFALEETQRQTHLIPSPLQEHYSSMKAKDGKTELQMLSFQAPNIRLLRSLSIEGNESMKVLDLAVFPEPEFDLPIFCANFFTAASMNIIVFSFAIPVLTSTPLDFVTLFLWNNENGINFVLSGLVGMCGSDRTEGLALLRHLKFAKNLILPKVVMKAILLMKSVGPQSLELSIDWSFLLSRDLNPLYDVINQRDYKEKYYKSLMPLGIKYAELLPWGGKLTSESLRFFSPIVIWTKFSSSQYNHDVLYSAFMDYFKVWLKLMDQAEQETDASRIICNREAQHKYLTWRAEKDPGHQILKKAIGESLAKDLVRNFLFNGVNTLGSKTFLDYFPEYCCGDGTINEKRSIIGKSFETRPWDTGGEFIGNELR</sequence>
<dbReference type="EMBL" id="JABCRI010000012">
    <property type="protein sequence ID" value="KAF8396219.1"/>
    <property type="molecule type" value="Genomic_DNA"/>
</dbReference>
<dbReference type="Gene3D" id="3.40.1500.20">
    <property type="match status" value="2"/>
</dbReference>
<dbReference type="GO" id="GO:0010024">
    <property type="term" value="P:phytochromobilin biosynthetic process"/>
    <property type="evidence" value="ECO:0007669"/>
    <property type="project" value="InterPro"/>
</dbReference>
<dbReference type="AlphaFoldDB" id="A0A834YUV9"/>
<evidence type="ECO:0000256" key="1">
    <source>
        <dbReference type="ARBA" id="ARBA00006908"/>
    </source>
</evidence>
<gene>
    <name evidence="3" type="ORF">HHK36_017833</name>
</gene>
<dbReference type="GO" id="GO:0050619">
    <property type="term" value="F:phytochromobilin:ferredoxin oxidoreductase activity"/>
    <property type="evidence" value="ECO:0007669"/>
    <property type="project" value="TreeGrafter"/>
</dbReference>
<dbReference type="PANTHER" id="PTHR34557:SF1">
    <property type="entry name" value="PHYTOCHROMOBILIN:FERREDOXIN OXIDOREDUCTASE, CHLOROPLASTIC"/>
    <property type="match status" value="1"/>
</dbReference>
<dbReference type="GO" id="GO:0050897">
    <property type="term" value="F:cobalt ion binding"/>
    <property type="evidence" value="ECO:0007669"/>
    <property type="project" value="InterPro"/>
</dbReference>
<keyword evidence="4" id="KW-1185">Reference proteome</keyword>
<evidence type="ECO:0000313" key="3">
    <source>
        <dbReference type="EMBL" id="KAF8396219.1"/>
    </source>
</evidence>
<dbReference type="InterPro" id="IPR009249">
    <property type="entry name" value="Ferredoxin-dep_bilin_Rdtase"/>
</dbReference>
<reference evidence="3 4" key="1">
    <citation type="submission" date="2020-04" db="EMBL/GenBank/DDBJ databases">
        <title>Plant Genome Project.</title>
        <authorList>
            <person name="Zhang R.-G."/>
        </authorList>
    </citation>
    <scope>NUCLEOTIDE SEQUENCE [LARGE SCALE GENOMIC DNA]</scope>
    <source>
        <strain evidence="3">YNK0</strain>
        <tissue evidence="3">Leaf</tissue>
    </source>
</reference>
<protein>
    <recommendedName>
        <fullName evidence="5">Phytochromobilin:ferredoxin oxidoreductase, chloroplastic</fullName>
    </recommendedName>
</protein>
<organism evidence="3 4">
    <name type="scientific">Tetracentron sinense</name>
    <name type="common">Spur-leaf</name>
    <dbReference type="NCBI Taxonomy" id="13715"/>
    <lineage>
        <taxon>Eukaryota</taxon>
        <taxon>Viridiplantae</taxon>
        <taxon>Streptophyta</taxon>
        <taxon>Embryophyta</taxon>
        <taxon>Tracheophyta</taxon>
        <taxon>Spermatophyta</taxon>
        <taxon>Magnoliopsida</taxon>
        <taxon>Trochodendrales</taxon>
        <taxon>Trochodendraceae</taxon>
        <taxon>Tetracentron</taxon>
    </lineage>
</organism>
<keyword evidence="2" id="KW-0560">Oxidoreductase</keyword>
<comment type="similarity">
    <text evidence="1">Belongs to the HY2 family.</text>
</comment>
<dbReference type="PANTHER" id="PTHR34557">
    <property type="entry name" value="PHYTOCHROMOBILIN:FERREDOXIN OXIDOREDUCTASE, CHLOROPLASTIC"/>
    <property type="match status" value="1"/>
</dbReference>
<dbReference type="Proteomes" id="UP000655225">
    <property type="component" value="Unassembled WGS sequence"/>
</dbReference>
<evidence type="ECO:0000313" key="4">
    <source>
        <dbReference type="Proteomes" id="UP000655225"/>
    </source>
</evidence>